<dbReference type="SUPFAM" id="SSF52172">
    <property type="entry name" value="CheY-like"/>
    <property type="match status" value="1"/>
</dbReference>
<dbReference type="SMART" id="SM00421">
    <property type="entry name" value="HTH_LUXR"/>
    <property type="match status" value="1"/>
</dbReference>
<protein>
    <submittedName>
        <fullName evidence="8">LuxR family two component transcriptional regulator</fullName>
    </submittedName>
</protein>
<keyword evidence="1 5" id="KW-0597">Phosphoprotein</keyword>
<name>A0A561T3X5_9PSEU</name>
<gene>
    <name evidence="8" type="ORF">FHX44_117751</name>
</gene>
<dbReference type="SMART" id="SM00448">
    <property type="entry name" value="REC"/>
    <property type="match status" value="1"/>
</dbReference>
<dbReference type="InterPro" id="IPR039420">
    <property type="entry name" value="WalR-like"/>
</dbReference>
<dbReference type="OrthoDB" id="9808843at2"/>
<dbReference type="InterPro" id="IPR001789">
    <property type="entry name" value="Sig_transdc_resp-reg_receiver"/>
</dbReference>
<sequence>MTIRVALVDDQELVRVGLAMVVDATDDIRIVVQAADGAEAVERLAETQVDVVLMDVQMPRMNGVEATASVTARENAPKVILLTTFDLDEYAFAGLRAGASGFLLKDASADEVLHAIRAVHAGDAVIAPSTTRRMLEHLATARAARDASPLVERLTARERDVLLEIARGHSNAEIAQRLFLSEATVKTHVGHLLAKLEVRDRVQAVIFAYESGLVRPS</sequence>
<evidence type="ECO:0000256" key="3">
    <source>
        <dbReference type="ARBA" id="ARBA00023125"/>
    </source>
</evidence>
<evidence type="ECO:0000259" key="6">
    <source>
        <dbReference type="PROSITE" id="PS50043"/>
    </source>
</evidence>
<accession>A0A561T3X5</accession>
<organism evidence="8 9">
    <name type="scientific">Pseudonocardia hierapolitana</name>
    <dbReference type="NCBI Taxonomy" id="1128676"/>
    <lineage>
        <taxon>Bacteria</taxon>
        <taxon>Bacillati</taxon>
        <taxon>Actinomycetota</taxon>
        <taxon>Actinomycetes</taxon>
        <taxon>Pseudonocardiales</taxon>
        <taxon>Pseudonocardiaceae</taxon>
        <taxon>Pseudonocardia</taxon>
    </lineage>
</organism>
<evidence type="ECO:0000256" key="5">
    <source>
        <dbReference type="PROSITE-ProRule" id="PRU00169"/>
    </source>
</evidence>
<dbReference type="GO" id="GO:0003677">
    <property type="term" value="F:DNA binding"/>
    <property type="evidence" value="ECO:0007669"/>
    <property type="project" value="UniProtKB-KW"/>
</dbReference>
<evidence type="ECO:0000256" key="4">
    <source>
        <dbReference type="ARBA" id="ARBA00023163"/>
    </source>
</evidence>
<evidence type="ECO:0000256" key="2">
    <source>
        <dbReference type="ARBA" id="ARBA00023015"/>
    </source>
</evidence>
<feature type="domain" description="Response regulatory" evidence="7">
    <location>
        <begin position="4"/>
        <end position="120"/>
    </location>
</feature>
<dbReference type="PRINTS" id="PR00038">
    <property type="entry name" value="HTHLUXR"/>
</dbReference>
<dbReference type="InterPro" id="IPR000792">
    <property type="entry name" value="Tscrpt_reg_LuxR_C"/>
</dbReference>
<dbReference type="PANTHER" id="PTHR43214:SF24">
    <property type="entry name" value="TRANSCRIPTIONAL REGULATORY PROTEIN NARL-RELATED"/>
    <property type="match status" value="1"/>
</dbReference>
<reference evidence="8 9" key="1">
    <citation type="submission" date="2019-06" db="EMBL/GenBank/DDBJ databases">
        <title>Sequencing the genomes of 1000 actinobacteria strains.</title>
        <authorList>
            <person name="Klenk H.-P."/>
        </authorList>
    </citation>
    <scope>NUCLEOTIDE SEQUENCE [LARGE SCALE GENOMIC DNA]</scope>
    <source>
        <strain evidence="8 9">DSM 45671</strain>
    </source>
</reference>
<feature type="modified residue" description="4-aspartylphosphate" evidence="5">
    <location>
        <position position="55"/>
    </location>
</feature>
<dbReference type="CDD" id="cd06170">
    <property type="entry name" value="LuxR_C_like"/>
    <property type="match status" value="1"/>
</dbReference>
<dbReference type="PANTHER" id="PTHR43214">
    <property type="entry name" value="TWO-COMPONENT RESPONSE REGULATOR"/>
    <property type="match status" value="1"/>
</dbReference>
<comment type="caution">
    <text evidence="8">The sequence shown here is derived from an EMBL/GenBank/DDBJ whole genome shotgun (WGS) entry which is preliminary data.</text>
</comment>
<evidence type="ECO:0000256" key="1">
    <source>
        <dbReference type="ARBA" id="ARBA00022553"/>
    </source>
</evidence>
<keyword evidence="4" id="KW-0804">Transcription</keyword>
<evidence type="ECO:0000313" key="8">
    <source>
        <dbReference type="EMBL" id="TWF81806.1"/>
    </source>
</evidence>
<keyword evidence="9" id="KW-1185">Reference proteome</keyword>
<evidence type="ECO:0000259" key="7">
    <source>
        <dbReference type="PROSITE" id="PS50110"/>
    </source>
</evidence>
<dbReference type="PROSITE" id="PS50043">
    <property type="entry name" value="HTH_LUXR_2"/>
    <property type="match status" value="1"/>
</dbReference>
<dbReference type="Proteomes" id="UP000321261">
    <property type="component" value="Unassembled WGS sequence"/>
</dbReference>
<dbReference type="EMBL" id="VIWU01000001">
    <property type="protein sequence ID" value="TWF81806.1"/>
    <property type="molecule type" value="Genomic_DNA"/>
</dbReference>
<dbReference type="PROSITE" id="PS50110">
    <property type="entry name" value="RESPONSE_REGULATORY"/>
    <property type="match status" value="1"/>
</dbReference>
<dbReference type="Gene3D" id="3.40.50.2300">
    <property type="match status" value="1"/>
</dbReference>
<dbReference type="Pfam" id="PF00072">
    <property type="entry name" value="Response_reg"/>
    <property type="match status" value="1"/>
</dbReference>
<keyword evidence="2" id="KW-0805">Transcription regulation</keyword>
<dbReference type="SUPFAM" id="SSF46894">
    <property type="entry name" value="C-terminal effector domain of the bipartite response regulators"/>
    <property type="match status" value="1"/>
</dbReference>
<dbReference type="InterPro" id="IPR016032">
    <property type="entry name" value="Sig_transdc_resp-reg_C-effctor"/>
</dbReference>
<dbReference type="RefSeq" id="WP_147260237.1">
    <property type="nucleotide sequence ID" value="NZ_VIWU01000001.1"/>
</dbReference>
<dbReference type="AlphaFoldDB" id="A0A561T3X5"/>
<dbReference type="InterPro" id="IPR058245">
    <property type="entry name" value="NreC/VraR/RcsB-like_REC"/>
</dbReference>
<dbReference type="CDD" id="cd17535">
    <property type="entry name" value="REC_NarL-like"/>
    <property type="match status" value="1"/>
</dbReference>
<proteinExistence type="predicted"/>
<dbReference type="Pfam" id="PF00196">
    <property type="entry name" value="GerE"/>
    <property type="match status" value="1"/>
</dbReference>
<feature type="domain" description="HTH luxR-type" evidence="6">
    <location>
        <begin position="147"/>
        <end position="212"/>
    </location>
</feature>
<dbReference type="GO" id="GO:0000160">
    <property type="term" value="P:phosphorelay signal transduction system"/>
    <property type="evidence" value="ECO:0007669"/>
    <property type="project" value="InterPro"/>
</dbReference>
<dbReference type="PROSITE" id="PS00622">
    <property type="entry name" value="HTH_LUXR_1"/>
    <property type="match status" value="1"/>
</dbReference>
<evidence type="ECO:0000313" key="9">
    <source>
        <dbReference type="Proteomes" id="UP000321261"/>
    </source>
</evidence>
<keyword evidence="3" id="KW-0238">DNA-binding</keyword>
<dbReference type="InterPro" id="IPR011006">
    <property type="entry name" value="CheY-like_superfamily"/>
</dbReference>
<dbReference type="GO" id="GO:0006355">
    <property type="term" value="P:regulation of DNA-templated transcription"/>
    <property type="evidence" value="ECO:0007669"/>
    <property type="project" value="InterPro"/>
</dbReference>